<proteinExistence type="predicted"/>
<keyword evidence="2" id="KW-1185">Reference proteome</keyword>
<dbReference type="RefSeq" id="WP_102243376.1">
    <property type="nucleotide sequence ID" value="NZ_CP025704.1"/>
</dbReference>
<protein>
    <submittedName>
        <fullName evidence="1">Uncharacterized protein</fullName>
    </submittedName>
</protein>
<name>A0A2K9NSL9_BACTC</name>
<dbReference type="OrthoDB" id="10005099at2"/>
<organism evidence="1 2">
    <name type="scientific">Bacteriovorax stolpii</name>
    <name type="common">Bdellovibrio stolpii</name>
    <dbReference type="NCBI Taxonomy" id="960"/>
    <lineage>
        <taxon>Bacteria</taxon>
        <taxon>Pseudomonadati</taxon>
        <taxon>Bdellovibrionota</taxon>
        <taxon>Bacteriovoracia</taxon>
        <taxon>Bacteriovoracales</taxon>
        <taxon>Bacteriovoracaceae</taxon>
        <taxon>Bacteriovorax</taxon>
    </lineage>
</organism>
<gene>
    <name evidence="1" type="ORF">C0V70_08175</name>
</gene>
<dbReference type="EMBL" id="CP025704">
    <property type="protein sequence ID" value="AUN98085.1"/>
    <property type="molecule type" value="Genomic_DNA"/>
</dbReference>
<dbReference type="KEGG" id="bsto:C0V70_08175"/>
<reference evidence="1 2" key="1">
    <citation type="submission" date="2018-01" db="EMBL/GenBank/DDBJ databases">
        <title>Complete genome sequence of Bacteriovorax stolpii DSM12778.</title>
        <authorList>
            <person name="Tang B."/>
            <person name="Chang J."/>
        </authorList>
    </citation>
    <scope>NUCLEOTIDE SEQUENCE [LARGE SCALE GENOMIC DNA]</scope>
    <source>
        <strain evidence="1 2">DSM 12778</strain>
    </source>
</reference>
<sequence>MKKTMCLSSMLLLSQSLFAGVSPADGQFAVLKPQYSCEVNVPKGRSSSQIYFSKDCQTAYVLPSLNMRKTVLKPYVTADAGICNRYTQVVNSLNKVDAKVEKLDETIEKLQESYANANSDTDRRVLKEKLDYFQVAKESLVKERNVALDPFYNTAALRAQIRVESDIMDEVAAFQTENLNAVSSADRVFPVRFAPAQTLDSLLAISSKDVKGYLGRSVLKIDFPGTRYVPTKEEKDYYSPQTTLINMNGSMSGVVDISAVSYCSALAKRKDLNPADEEDLVGLFHSAVALNYDYQVRVQAGVRLHMKSTLEMKDFLSRIQERIVNTAFSRDQFLGAMVEGGVLNNLIIDIDDQGQEVDLSKIVFSENGDGESENLNPMAPLIGKFIKMHLDRIEEKLEKHGLLKSVTEARAKEIQAQTRQEVGGYRTICQSRSSWFSSHKSCRQEPVYVTVNYPGVSELLKLNSDTSKIEDEVTFETHQTTTVRHSSTFGKR</sequence>
<accession>A0A2K9NSL9</accession>
<evidence type="ECO:0000313" key="1">
    <source>
        <dbReference type="EMBL" id="AUN98085.1"/>
    </source>
</evidence>
<dbReference type="AlphaFoldDB" id="A0A2K9NSL9"/>
<evidence type="ECO:0000313" key="2">
    <source>
        <dbReference type="Proteomes" id="UP000235584"/>
    </source>
</evidence>
<dbReference type="Proteomes" id="UP000235584">
    <property type="component" value="Chromosome"/>
</dbReference>